<feature type="transmembrane region" description="Helical" evidence="1">
    <location>
        <begin position="31"/>
        <end position="59"/>
    </location>
</feature>
<dbReference type="EMBL" id="CP119325">
    <property type="protein sequence ID" value="WEK29769.1"/>
    <property type="molecule type" value="Genomic_DNA"/>
</dbReference>
<reference evidence="2" key="1">
    <citation type="submission" date="2023-03" db="EMBL/GenBank/DDBJ databases">
        <title>Andean soil-derived lignocellulolytic bacterial consortium as a source of novel taxa and putative plastic-active enzymes.</title>
        <authorList>
            <person name="Diaz-Garcia L."/>
            <person name="Chuvochina M."/>
            <person name="Feuerriegel G."/>
            <person name="Bunk B."/>
            <person name="Sproer C."/>
            <person name="Streit W.R."/>
            <person name="Rodriguez L.M."/>
            <person name="Overmann J."/>
            <person name="Jimenez D.J."/>
        </authorList>
    </citation>
    <scope>NUCLEOTIDE SEQUENCE</scope>
    <source>
        <strain evidence="2">MAG 876</strain>
    </source>
</reference>
<organism evidence="2 3">
    <name type="scientific">Candidatus Pseudomonas phytovorans</name>
    <dbReference type="NCBI Taxonomy" id="3121377"/>
    <lineage>
        <taxon>Bacteria</taxon>
        <taxon>Pseudomonadati</taxon>
        <taxon>Pseudomonadota</taxon>
        <taxon>Gammaproteobacteria</taxon>
        <taxon>Pseudomonadales</taxon>
        <taxon>Pseudomonadaceae</taxon>
        <taxon>Pseudomonas</taxon>
    </lineage>
</organism>
<keyword evidence="1" id="KW-0812">Transmembrane</keyword>
<gene>
    <name evidence="2" type="ORF">P0Y58_23215</name>
</gene>
<feature type="transmembrane region" description="Helical" evidence="1">
    <location>
        <begin position="79"/>
        <end position="96"/>
    </location>
</feature>
<feature type="transmembrane region" description="Helical" evidence="1">
    <location>
        <begin position="136"/>
        <end position="154"/>
    </location>
</feature>
<keyword evidence="1" id="KW-1133">Transmembrane helix</keyword>
<name>A0AAJ5WF29_9PSED</name>
<evidence type="ECO:0000256" key="1">
    <source>
        <dbReference type="SAM" id="Phobius"/>
    </source>
</evidence>
<dbReference type="AlphaFoldDB" id="A0AAJ5WF29"/>
<dbReference type="Proteomes" id="UP001216329">
    <property type="component" value="Chromosome"/>
</dbReference>
<keyword evidence="1" id="KW-0472">Membrane</keyword>
<accession>A0AAJ5WF29</accession>
<evidence type="ECO:0000313" key="2">
    <source>
        <dbReference type="EMBL" id="WEK29769.1"/>
    </source>
</evidence>
<proteinExistence type="predicted"/>
<evidence type="ECO:0000313" key="3">
    <source>
        <dbReference type="Proteomes" id="UP001216329"/>
    </source>
</evidence>
<sequence length="583" mass="65290">MSEIKAVNFNAGRWMYSVANKITRIIPGLTLTIILLTLAAQISLLAASFLPLKAIILIGSPNIPSYFPNYLKEFERKDLFLLLCSTAVLFYLLYVLSEALIKKLTKLGSEQLILNSRKMILFDGQNEVASKAYLRFTRSLAAIVFLSLTIAALGYIYLELTIATIAFWVCWGIATKLKKQIKKSGKISSNDSNPESINPLGSIGFFAAFSYLAYDLLSDTPPKLLPAIIGILLTRQIMQRATLLIQDLTSLKNQHLQISALFFNDHKLPSEARGKPEKFWSLFTNDSVNQWIDELLQEATETRYAKHETKWHQTGIHDVFAVEVTSETDSGDKHMFLVKVFNTNRTTLAINEATLLTEPNLDGIPTASLIQATLLDGFHCHIFSVQSLNKIPPVQTGIHQAASAKILMRFAPPQSLIQKYSRSRPLLWDRLNDTTLNGFGTALDGNEQAHEFKKFLKLKHQIREALRSTPLFISNSQIGKDQILISDTGELSISYWGNWSLEPIGASLPVKNLSANLPSLMADLQQNRDDMQQMSEEHFMLAALCFNLDQLLSRQHYLSASELLPEITALITSIETDSLAVIQ</sequence>
<protein>
    <submittedName>
        <fullName evidence="2">Uncharacterized protein</fullName>
    </submittedName>
</protein>